<evidence type="ECO:0000256" key="12">
    <source>
        <dbReference type="ARBA" id="ARBA00031088"/>
    </source>
</evidence>
<dbReference type="Gene3D" id="3.30.70.1170">
    <property type="entry name" value="Sun protein, domain 3"/>
    <property type="match status" value="1"/>
</dbReference>
<gene>
    <name evidence="16" type="primary">rsmB</name>
    <name evidence="16" type="ORF">PS435_10990</name>
</gene>
<evidence type="ECO:0000259" key="15">
    <source>
        <dbReference type="PROSITE" id="PS51686"/>
    </source>
</evidence>
<keyword evidence="10 14" id="KW-0694">RNA-binding</keyword>
<evidence type="ECO:0000256" key="5">
    <source>
        <dbReference type="ARBA" id="ARBA00022490"/>
    </source>
</evidence>
<evidence type="ECO:0000313" key="16">
    <source>
        <dbReference type="EMBL" id="MEE6716384.1"/>
    </source>
</evidence>
<dbReference type="InterPro" id="IPR004573">
    <property type="entry name" value="rRNA_ssu_MeTfrase_B"/>
</dbReference>
<dbReference type="Gene3D" id="1.10.940.10">
    <property type="entry name" value="NusB-like"/>
    <property type="match status" value="1"/>
</dbReference>
<dbReference type="PROSITE" id="PS01153">
    <property type="entry name" value="NOL1_NOP2_SUN"/>
    <property type="match status" value="1"/>
</dbReference>
<evidence type="ECO:0000256" key="6">
    <source>
        <dbReference type="ARBA" id="ARBA00022552"/>
    </source>
</evidence>
<feature type="binding site" evidence="14">
    <location>
        <begin position="259"/>
        <end position="265"/>
    </location>
    <ligand>
        <name>S-adenosyl-L-methionine</name>
        <dbReference type="ChEBI" id="CHEBI:59789"/>
    </ligand>
</feature>
<dbReference type="Pfam" id="PF22458">
    <property type="entry name" value="RsmF-B_ferredox"/>
    <property type="match status" value="1"/>
</dbReference>
<evidence type="ECO:0000256" key="9">
    <source>
        <dbReference type="ARBA" id="ARBA00022691"/>
    </source>
</evidence>
<evidence type="ECO:0000256" key="11">
    <source>
        <dbReference type="ARBA" id="ARBA00030399"/>
    </source>
</evidence>
<keyword evidence="6" id="KW-0698">rRNA processing</keyword>
<comment type="subcellular location">
    <subcellularLocation>
        <location evidence="2">Cytoplasm</location>
    </subcellularLocation>
</comment>
<dbReference type="RefSeq" id="WP_027828663.1">
    <property type="nucleotide sequence ID" value="NZ_CP045180.1"/>
</dbReference>
<dbReference type="PROSITE" id="PS51686">
    <property type="entry name" value="SAM_MT_RSMB_NOP"/>
    <property type="match status" value="1"/>
</dbReference>
<comment type="function">
    <text evidence="1">Specifically methylates the cytosine at position 967 (m5C967) of 16S rRNA.</text>
</comment>
<dbReference type="SUPFAM" id="SSF53335">
    <property type="entry name" value="S-adenosyl-L-methionine-dependent methyltransferases"/>
    <property type="match status" value="1"/>
</dbReference>
<evidence type="ECO:0000256" key="3">
    <source>
        <dbReference type="ARBA" id="ARBA00007494"/>
    </source>
</evidence>
<feature type="binding site" evidence="14">
    <location>
        <position position="308"/>
    </location>
    <ligand>
        <name>S-adenosyl-L-methionine</name>
        <dbReference type="ChEBI" id="CHEBI:59789"/>
    </ligand>
</feature>
<dbReference type="InterPro" id="IPR054728">
    <property type="entry name" value="RsmB-like_ferredoxin"/>
</dbReference>
<evidence type="ECO:0000256" key="7">
    <source>
        <dbReference type="ARBA" id="ARBA00022603"/>
    </source>
</evidence>
<dbReference type="InterPro" id="IPR018314">
    <property type="entry name" value="RsmB/NOL1/NOP2-like_CS"/>
</dbReference>
<comment type="catalytic activity">
    <reaction evidence="13">
        <text>cytidine(967) in 16S rRNA + S-adenosyl-L-methionine = 5-methylcytidine(967) in 16S rRNA + S-adenosyl-L-homocysteine + H(+)</text>
        <dbReference type="Rhea" id="RHEA:42748"/>
        <dbReference type="Rhea" id="RHEA-COMP:10219"/>
        <dbReference type="Rhea" id="RHEA-COMP:10220"/>
        <dbReference type="ChEBI" id="CHEBI:15378"/>
        <dbReference type="ChEBI" id="CHEBI:57856"/>
        <dbReference type="ChEBI" id="CHEBI:59789"/>
        <dbReference type="ChEBI" id="CHEBI:74483"/>
        <dbReference type="ChEBI" id="CHEBI:82748"/>
        <dbReference type="EC" id="2.1.1.176"/>
    </reaction>
</comment>
<proteinExistence type="inferred from homology"/>
<keyword evidence="17" id="KW-1185">Reference proteome</keyword>
<evidence type="ECO:0000256" key="10">
    <source>
        <dbReference type="ARBA" id="ARBA00022884"/>
    </source>
</evidence>
<dbReference type="PRINTS" id="PR02008">
    <property type="entry name" value="RCMTFAMILY"/>
</dbReference>
<dbReference type="NCBIfam" id="NF011494">
    <property type="entry name" value="PRK14902.1"/>
    <property type="match status" value="1"/>
</dbReference>
<feature type="domain" description="SAM-dependent MTase RsmB/NOP-type" evidence="15">
    <location>
        <begin position="170"/>
        <end position="441"/>
    </location>
</feature>
<evidence type="ECO:0000256" key="8">
    <source>
        <dbReference type="ARBA" id="ARBA00022679"/>
    </source>
</evidence>
<evidence type="ECO:0000256" key="2">
    <source>
        <dbReference type="ARBA" id="ARBA00004496"/>
    </source>
</evidence>
<evidence type="ECO:0000313" key="17">
    <source>
        <dbReference type="Proteomes" id="UP001330016"/>
    </source>
</evidence>
<dbReference type="NCBIfam" id="TIGR00563">
    <property type="entry name" value="rsmB"/>
    <property type="match status" value="1"/>
</dbReference>
<dbReference type="InterPro" id="IPR023267">
    <property type="entry name" value="RCMT"/>
</dbReference>
<keyword evidence="7 14" id="KW-0489">Methyltransferase</keyword>
<dbReference type="Pfam" id="PF01029">
    <property type="entry name" value="NusB"/>
    <property type="match status" value="1"/>
</dbReference>
<dbReference type="EC" id="2.1.1.176" evidence="4"/>
<dbReference type="Gene3D" id="3.40.50.150">
    <property type="entry name" value="Vaccinia Virus protein VP39"/>
    <property type="match status" value="1"/>
</dbReference>
<evidence type="ECO:0000256" key="13">
    <source>
        <dbReference type="ARBA" id="ARBA00047283"/>
    </source>
</evidence>
<dbReference type="InterPro" id="IPR029063">
    <property type="entry name" value="SAM-dependent_MTases_sf"/>
</dbReference>
<dbReference type="PANTHER" id="PTHR22807:SF53">
    <property type="entry name" value="RIBOSOMAL RNA SMALL SUBUNIT METHYLTRANSFERASE B-RELATED"/>
    <property type="match status" value="1"/>
</dbReference>
<evidence type="ECO:0000256" key="14">
    <source>
        <dbReference type="PROSITE-ProRule" id="PRU01023"/>
    </source>
</evidence>
<dbReference type="InterPro" id="IPR049560">
    <property type="entry name" value="MeTrfase_RsmB-F_NOP2_cat"/>
</dbReference>
<feature type="binding site" evidence="14">
    <location>
        <position position="327"/>
    </location>
    <ligand>
        <name>S-adenosyl-L-methionine</name>
        <dbReference type="ChEBI" id="CHEBI:59789"/>
    </ligand>
</feature>
<keyword evidence="5" id="KW-0963">Cytoplasm</keyword>
<dbReference type="CDD" id="cd02440">
    <property type="entry name" value="AdoMet_MTases"/>
    <property type="match status" value="1"/>
</dbReference>
<accession>A0ABU7T1A1</accession>
<evidence type="ECO:0000256" key="1">
    <source>
        <dbReference type="ARBA" id="ARBA00002724"/>
    </source>
</evidence>
<keyword evidence="9 14" id="KW-0949">S-adenosyl-L-methionine</keyword>
<dbReference type="GO" id="GO:0032259">
    <property type="term" value="P:methylation"/>
    <property type="evidence" value="ECO:0007669"/>
    <property type="project" value="UniProtKB-KW"/>
</dbReference>
<comment type="similarity">
    <text evidence="3 14">Belongs to the class I-like SAM-binding methyltransferase superfamily. RsmB/NOP family.</text>
</comment>
<keyword evidence="8 14" id="KW-0808">Transferase</keyword>
<feature type="active site" description="Nucleophile" evidence="14">
    <location>
        <position position="380"/>
    </location>
</feature>
<dbReference type="Proteomes" id="UP001330016">
    <property type="component" value="Unassembled WGS sequence"/>
</dbReference>
<comment type="caution">
    <text evidence="16">The sequence shown here is derived from an EMBL/GenBank/DDBJ whole genome shotgun (WGS) entry which is preliminary data.</text>
</comment>
<organism evidence="16 17">
    <name type="scientific">Schleiferilactobacillus harbinensis</name>
    <dbReference type="NCBI Taxonomy" id="304207"/>
    <lineage>
        <taxon>Bacteria</taxon>
        <taxon>Bacillati</taxon>
        <taxon>Bacillota</taxon>
        <taxon>Bacilli</taxon>
        <taxon>Lactobacillales</taxon>
        <taxon>Lactobacillaceae</taxon>
        <taxon>Schleiferilactobacillus</taxon>
    </lineage>
</organism>
<name>A0ABU7T1A1_9LACO</name>
<dbReference type="SUPFAM" id="SSF48013">
    <property type="entry name" value="NusB-like"/>
    <property type="match status" value="1"/>
</dbReference>
<feature type="binding site" evidence="14">
    <location>
        <position position="280"/>
    </location>
    <ligand>
        <name>S-adenosyl-L-methionine</name>
        <dbReference type="ChEBI" id="CHEBI:59789"/>
    </ligand>
</feature>
<dbReference type="GO" id="GO:0008168">
    <property type="term" value="F:methyltransferase activity"/>
    <property type="evidence" value="ECO:0007669"/>
    <property type="project" value="UniProtKB-KW"/>
</dbReference>
<sequence length="442" mass="47837">MSRINPARNLAVNVLTAVMTQGAYANIELDAALRQTPLTSVDTGLATTMVYGVLQHWLTLDWQLAPFIKGKKLEPWVHTLLITALYQMAYLDRVPDRAVFFDSTEIAKKRGNPGLAKLVTGVLRHVQRAGWRDPQTISDPVERLSIQESLPIWLVQQLTAIYGPEKTTAIARSVNTLPRPTLRVNTPAYTVTQVRAQLAKDHIKTMPSQISAVGLIAEGGHLAATPAFKAGAFTIQDESSMLVAPTLTPQPSDRILDACAAPGGKTTHLASYGAQVTALDIHANKVRLIEQNAQRLHLTDHIHAEALDARDVAAHFGPAQFDKILVDAPCSGLGLLRRKPEIRYTKRADDIAHLPAIQLAILAAVAPTLKTGGALVYSTCTILPAENQEVVDAFLKTHPDFIQVQTPLPAGLKATATMPALQLTPDDCGSDGFYIAKLVKKG</sequence>
<dbReference type="Pfam" id="PF01189">
    <property type="entry name" value="Methyltr_RsmB-F"/>
    <property type="match status" value="1"/>
</dbReference>
<dbReference type="InterPro" id="IPR001678">
    <property type="entry name" value="MeTrfase_RsmB-F_NOP2_dom"/>
</dbReference>
<evidence type="ECO:0000256" key="4">
    <source>
        <dbReference type="ARBA" id="ARBA00012140"/>
    </source>
</evidence>
<reference evidence="16 17" key="1">
    <citation type="submission" date="2023-02" db="EMBL/GenBank/DDBJ databases">
        <title>The predominant lactic acid bacteria and yeasts involved in the spontaneous fermentation of millet during the production of the traditional porridge Hausa koko in Ghana.</title>
        <authorList>
            <person name="Atter A."/>
            <person name="Diaz M."/>
        </authorList>
    </citation>
    <scope>NUCLEOTIDE SEQUENCE [LARGE SCALE GENOMIC DNA]</scope>
    <source>
        <strain evidence="16 17">FI11640</strain>
    </source>
</reference>
<protein>
    <recommendedName>
        <fullName evidence="4">16S rRNA (cytosine(967)-C(5))-methyltransferase</fullName>
        <ecNumber evidence="4">2.1.1.176</ecNumber>
    </recommendedName>
    <alternativeName>
        <fullName evidence="11">16S rRNA m5C967 methyltransferase</fullName>
    </alternativeName>
    <alternativeName>
        <fullName evidence="12">rRNA (cytosine-C(5)-)-methyltransferase RsmB</fullName>
    </alternativeName>
</protein>
<dbReference type="EMBL" id="JAQSGK010000033">
    <property type="protein sequence ID" value="MEE6716384.1"/>
    <property type="molecule type" value="Genomic_DNA"/>
</dbReference>
<dbReference type="InterPro" id="IPR006027">
    <property type="entry name" value="NusB_RsmB_TIM44"/>
</dbReference>
<dbReference type="InterPro" id="IPR035926">
    <property type="entry name" value="NusB-like_sf"/>
</dbReference>
<dbReference type="PANTHER" id="PTHR22807">
    <property type="entry name" value="NOP2 YEAST -RELATED NOL1/NOP2/FMU SUN DOMAIN-CONTAINING"/>
    <property type="match status" value="1"/>
</dbReference>